<evidence type="ECO:0000313" key="2">
    <source>
        <dbReference type="Proteomes" id="UP000029120"/>
    </source>
</evidence>
<proteinExistence type="predicted"/>
<gene>
    <name evidence="1" type="ordered locus">AALP_Aa3g303500</name>
</gene>
<evidence type="ECO:0000313" key="1">
    <source>
        <dbReference type="EMBL" id="KFK39901.1"/>
    </source>
</evidence>
<dbReference type="AlphaFoldDB" id="A0A087HCP9"/>
<sequence length="54" mass="6324">MLNMEGNLRYVRICISIGYLVKVVIPRPKPNHDPTPRVGKSMRIWIVHNVLDWP</sequence>
<keyword evidence="2" id="KW-1185">Reference proteome</keyword>
<name>A0A087HCP9_ARAAL</name>
<organism evidence="1 2">
    <name type="scientific">Arabis alpina</name>
    <name type="common">Alpine rock-cress</name>
    <dbReference type="NCBI Taxonomy" id="50452"/>
    <lineage>
        <taxon>Eukaryota</taxon>
        <taxon>Viridiplantae</taxon>
        <taxon>Streptophyta</taxon>
        <taxon>Embryophyta</taxon>
        <taxon>Tracheophyta</taxon>
        <taxon>Spermatophyta</taxon>
        <taxon>Magnoliopsida</taxon>
        <taxon>eudicotyledons</taxon>
        <taxon>Gunneridae</taxon>
        <taxon>Pentapetalae</taxon>
        <taxon>rosids</taxon>
        <taxon>malvids</taxon>
        <taxon>Brassicales</taxon>
        <taxon>Brassicaceae</taxon>
        <taxon>Arabideae</taxon>
        <taxon>Arabis</taxon>
    </lineage>
</organism>
<dbReference type="Proteomes" id="UP000029120">
    <property type="component" value="Chromosome 3"/>
</dbReference>
<reference evidence="2" key="1">
    <citation type="journal article" date="2015" name="Nat. Plants">
        <title>Genome expansion of Arabis alpina linked with retrotransposition and reduced symmetric DNA methylation.</title>
        <authorList>
            <person name="Willing E.M."/>
            <person name="Rawat V."/>
            <person name="Mandakova T."/>
            <person name="Maumus F."/>
            <person name="James G.V."/>
            <person name="Nordstroem K.J."/>
            <person name="Becker C."/>
            <person name="Warthmann N."/>
            <person name="Chica C."/>
            <person name="Szarzynska B."/>
            <person name="Zytnicki M."/>
            <person name="Albani M.C."/>
            <person name="Kiefer C."/>
            <person name="Bergonzi S."/>
            <person name="Castaings L."/>
            <person name="Mateos J.L."/>
            <person name="Berns M.C."/>
            <person name="Bujdoso N."/>
            <person name="Piofczyk T."/>
            <person name="de Lorenzo L."/>
            <person name="Barrero-Sicilia C."/>
            <person name="Mateos I."/>
            <person name="Piednoel M."/>
            <person name="Hagmann J."/>
            <person name="Chen-Min-Tao R."/>
            <person name="Iglesias-Fernandez R."/>
            <person name="Schuster S.C."/>
            <person name="Alonso-Blanco C."/>
            <person name="Roudier F."/>
            <person name="Carbonero P."/>
            <person name="Paz-Ares J."/>
            <person name="Davis S.J."/>
            <person name="Pecinka A."/>
            <person name="Quesneville H."/>
            <person name="Colot V."/>
            <person name="Lysak M.A."/>
            <person name="Weigel D."/>
            <person name="Coupland G."/>
            <person name="Schneeberger K."/>
        </authorList>
    </citation>
    <scope>NUCLEOTIDE SEQUENCE [LARGE SCALE GENOMIC DNA]</scope>
    <source>
        <strain evidence="2">cv. Pajares</strain>
    </source>
</reference>
<dbReference type="Gramene" id="KFK39901">
    <property type="protein sequence ID" value="KFK39901"/>
    <property type="gene ID" value="AALP_AA3G303500"/>
</dbReference>
<accession>A0A087HCP9</accession>
<protein>
    <submittedName>
        <fullName evidence="1">Uncharacterized protein</fullName>
    </submittedName>
</protein>
<dbReference type="EMBL" id="CM002871">
    <property type="protein sequence ID" value="KFK39901.1"/>
    <property type="molecule type" value="Genomic_DNA"/>
</dbReference>